<evidence type="ECO:0000259" key="2">
    <source>
        <dbReference type="Pfam" id="PF00535"/>
    </source>
</evidence>
<evidence type="ECO:0000313" key="4">
    <source>
        <dbReference type="Proteomes" id="UP000255334"/>
    </source>
</evidence>
<dbReference type="RefSeq" id="WP_115477925.1">
    <property type="nucleotide sequence ID" value="NZ_QRBF01000003.1"/>
</dbReference>
<comment type="caution">
    <text evidence="3">The sequence shown here is derived from an EMBL/GenBank/DDBJ whole genome shotgun (WGS) entry which is preliminary data.</text>
</comment>
<comment type="similarity">
    <text evidence="1">Belongs to the glycosyltransferase 2 family. WaaE/KdtX subfamily.</text>
</comment>
<dbReference type="AlphaFoldDB" id="A0A370X6R4"/>
<dbReference type="PANTHER" id="PTHR43630">
    <property type="entry name" value="POLY-BETA-1,6-N-ACETYL-D-GLUCOSAMINE SYNTHASE"/>
    <property type="match status" value="1"/>
</dbReference>
<reference evidence="3 4" key="1">
    <citation type="submission" date="2018-07" db="EMBL/GenBank/DDBJ databases">
        <title>Dyella monticola sp. nov. and Dyella psychrodurans sp. nov. isolated from monsoon evergreen broad-leaved forest soil of Dinghu Mountain, China.</title>
        <authorList>
            <person name="Gao Z."/>
            <person name="Qiu L."/>
        </authorList>
    </citation>
    <scope>NUCLEOTIDE SEQUENCE [LARGE SCALE GENOMIC DNA]</scope>
    <source>
        <strain evidence="3 4">4MSK11</strain>
    </source>
</reference>
<accession>A0A370X6R4</accession>
<dbReference type="OrthoDB" id="9815923at2"/>
<dbReference type="InterPro" id="IPR029044">
    <property type="entry name" value="Nucleotide-diphossugar_trans"/>
</dbReference>
<feature type="domain" description="Glycosyltransferase 2-like" evidence="2">
    <location>
        <begin position="9"/>
        <end position="124"/>
    </location>
</feature>
<evidence type="ECO:0000313" key="3">
    <source>
        <dbReference type="EMBL" id="RDS84124.1"/>
    </source>
</evidence>
<evidence type="ECO:0000256" key="1">
    <source>
        <dbReference type="ARBA" id="ARBA00038494"/>
    </source>
</evidence>
<dbReference type="Pfam" id="PF00535">
    <property type="entry name" value="Glycos_transf_2"/>
    <property type="match status" value="1"/>
</dbReference>
<sequence length="272" mass="31154">MAHLLPLTLVVMTRNEAQKIARCLDSVPFAAEKLVVDSGSTDNTAAIARAHGARVLHQDWLGFGPQRNFAAAQCSHPWILMLDADEYLTPALIDELQQRLPALMESDGAAAVLRRHLIYMGRPMRWYRPAVGEKMARFYHRDRARWSDARVHESLQFKGFPVTMKAPFLHDNNPSLVEKQLKILLYAELKCRDWLDKNKPARMWQTPFVFALAFIKDYVLRLGFLDGWRGYAISQTAASYAAYKRMRYYEMRQNPASRDTATAALTRSGLDH</sequence>
<proteinExistence type="inferred from homology"/>
<dbReference type="EMBL" id="QRBF01000003">
    <property type="protein sequence ID" value="RDS84124.1"/>
    <property type="molecule type" value="Genomic_DNA"/>
</dbReference>
<keyword evidence="4" id="KW-1185">Reference proteome</keyword>
<name>A0A370X6R4_9GAMM</name>
<dbReference type="CDD" id="cd02511">
    <property type="entry name" value="Beta4Glucosyltransferase"/>
    <property type="match status" value="1"/>
</dbReference>
<dbReference type="GO" id="GO:0016740">
    <property type="term" value="F:transferase activity"/>
    <property type="evidence" value="ECO:0007669"/>
    <property type="project" value="UniProtKB-KW"/>
</dbReference>
<keyword evidence="3" id="KW-0808">Transferase</keyword>
<dbReference type="SUPFAM" id="SSF53448">
    <property type="entry name" value="Nucleotide-diphospho-sugar transferases"/>
    <property type="match status" value="1"/>
</dbReference>
<gene>
    <name evidence="3" type="ORF">DWU99_10220</name>
</gene>
<organism evidence="3 4">
    <name type="scientific">Dyella psychrodurans</name>
    <dbReference type="NCBI Taxonomy" id="1927960"/>
    <lineage>
        <taxon>Bacteria</taxon>
        <taxon>Pseudomonadati</taxon>
        <taxon>Pseudomonadota</taxon>
        <taxon>Gammaproteobacteria</taxon>
        <taxon>Lysobacterales</taxon>
        <taxon>Rhodanobacteraceae</taxon>
        <taxon>Dyella</taxon>
    </lineage>
</organism>
<protein>
    <submittedName>
        <fullName evidence="3">Glycosyltransferase family 2 protein</fullName>
    </submittedName>
</protein>
<dbReference type="Gene3D" id="3.90.550.10">
    <property type="entry name" value="Spore Coat Polysaccharide Biosynthesis Protein SpsA, Chain A"/>
    <property type="match status" value="1"/>
</dbReference>
<dbReference type="InterPro" id="IPR001173">
    <property type="entry name" value="Glyco_trans_2-like"/>
</dbReference>
<dbReference type="Proteomes" id="UP000255334">
    <property type="component" value="Unassembled WGS sequence"/>
</dbReference>
<dbReference type="PANTHER" id="PTHR43630:SF2">
    <property type="entry name" value="GLYCOSYLTRANSFERASE"/>
    <property type="match status" value="1"/>
</dbReference>